<organism evidence="2 3">
    <name type="scientific">Taxus chinensis</name>
    <name type="common">Chinese yew</name>
    <name type="synonym">Taxus wallichiana var. chinensis</name>
    <dbReference type="NCBI Taxonomy" id="29808"/>
    <lineage>
        <taxon>Eukaryota</taxon>
        <taxon>Viridiplantae</taxon>
        <taxon>Streptophyta</taxon>
        <taxon>Embryophyta</taxon>
        <taxon>Tracheophyta</taxon>
        <taxon>Spermatophyta</taxon>
        <taxon>Pinopsida</taxon>
        <taxon>Pinidae</taxon>
        <taxon>Conifers II</taxon>
        <taxon>Cupressales</taxon>
        <taxon>Taxaceae</taxon>
        <taxon>Taxus</taxon>
    </lineage>
</organism>
<dbReference type="AlphaFoldDB" id="A0AA38G2N9"/>
<dbReference type="Proteomes" id="UP000824469">
    <property type="component" value="Unassembled WGS sequence"/>
</dbReference>
<dbReference type="EMBL" id="JAHRHJ020000005">
    <property type="protein sequence ID" value="KAH9314143.1"/>
    <property type="molecule type" value="Genomic_DNA"/>
</dbReference>
<name>A0AA38G2N9_TAXCH</name>
<sequence length="97" mass="10393">MYVYKGGASPCSQSDRLPQDGQTPSAQGSARGAIQGARGTPGRGKRLARHGLGLTTSHACAYRRSGRVRRVKRAGQKWVTSWEVPGGAPMQLLRAME</sequence>
<reference evidence="2 3" key="1">
    <citation type="journal article" date="2021" name="Nat. Plants">
        <title>The Taxus genome provides insights into paclitaxel biosynthesis.</title>
        <authorList>
            <person name="Xiong X."/>
            <person name="Gou J."/>
            <person name="Liao Q."/>
            <person name="Li Y."/>
            <person name="Zhou Q."/>
            <person name="Bi G."/>
            <person name="Li C."/>
            <person name="Du R."/>
            <person name="Wang X."/>
            <person name="Sun T."/>
            <person name="Guo L."/>
            <person name="Liang H."/>
            <person name="Lu P."/>
            <person name="Wu Y."/>
            <person name="Zhang Z."/>
            <person name="Ro D.K."/>
            <person name="Shang Y."/>
            <person name="Huang S."/>
            <person name="Yan J."/>
        </authorList>
    </citation>
    <scope>NUCLEOTIDE SEQUENCE [LARGE SCALE GENOMIC DNA]</scope>
    <source>
        <strain evidence="2">Ta-2019</strain>
    </source>
</reference>
<gene>
    <name evidence="2" type="ORF">KI387_022770</name>
</gene>
<feature type="region of interest" description="Disordered" evidence="1">
    <location>
        <begin position="1"/>
        <end position="48"/>
    </location>
</feature>
<proteinExistence type="predicted"/>
<feature type="compositionally biased region" description="Polar residues" evidence="1">
    <location>
        <begin position="10"/>
        <end position="28"/>
    </location>
</feature>
<protein>
    <submittedName>
        <fullName evidence="2">Uncharacterized protein</fullName>
    </submittedName>
</protein>
<accession>A0AA38G2N9</accession>
<evidence type="ECO:0000313" key="2">
    <source>
        <dbReference type="EMBL" id="KAH9314143.1"/>
    </source>
</evidence>
<evidence type="ECO:0000313" key="3">
    <source>
        <dbReference type="Proteomes" id="UP000824469"/>
    </source>
</evidence>
<keyword evidence="3" id="KW-1185">Reference proteome</keyword>
<evidence type="ECO:0000256" key="1">
    <source>
        <dbReference type="SAM" id="MobiDB-lite"/>
    </source>
</evidence>
<comment type="caution">
    <text evidence="2">The sequence shown here is derived from an EMBL/GenBank/DDBJ whole genome shotgun (WGS) entry which is preliminary data.</text>
</comment>